<organism evidence="5">
    <name type="scientific">Perkinsus marinus (strain ATCC 50983 / TXsc)</name>
    <dbReference type="NCBI Taxonomy" id="423536"/>
    <lineage>
        <taxon>Eukaryota</taxon>
        <taxon>Sar</taxon>
        <taxon>Alveolata</taxon>
        <taxon>Perkinsozoa</taxon>
        <taxon>Perkinsea</taxon>
        <taxon>Perkinsida</taxon>
        <taxon>Perkinsidae</taxon>
        <taxon>Perkinsus</taxon>
    </lineage>
</organism>
<feature type="coiled-coil region" evidence="1">
    <location>
        <begin position="3096"/>
        <end position="3152"/>
    </location>
</feature>
<evidence type="ECO:0000313" key="5">
    <source>
        <dbReference type="Proteomes" id="UP000007800"/>
    </source>
</evidence>
<proteinExistence type="predicted"/>
<feature type="compositionally biased region" description="Basic and acidic residues" evidence="2">
    <location>
        <begin position="316"/>
        <end position="342"/>
    </location>
</feature>
<gene>
    <name evidence="4" type="ORF">Pmar_PMAR023463</name>
</gene>
<dbReference type="OMA" id="SEQMKVM"/>
<dbReference type="RefSeq" id="XP_002783341.1">
    <property type="nucleotide sequence ID" value="XM_002783295.1"/>
</dbReference>
<dbReference type="OrthoDB" id="440707at2759"/>
<feature type="region of interest" description="Disordered" evidence="2">
    <location>
        <begin position="3371"/>
        <end position="3458"/>
    </location>
</feature>
<name>C5KKM5_PERM5</name>
<feature type="region of interest" description="Disordered" evidence="2">
    <location>
        <begin position="1876"/>
        <end position="1930"/>
    </location>
</feature>
<feature type="coiled-coil region" evidence="1">
    <location>
        <begin position="926"/>
        <end position="955"/>
    </location>
</feature>
<feature type="region of interest" description="Disordered" evidence="2">
    <location>
        <begin position="316"/>
        <end position="365"/>
    </location>
</feature>
<feature type="region of interest" description="Disordered" evidence="2">
    <location>
        <begin position="963"/>
        <end position="985"/>
    </location>
</feature>
<feature type="region of interest" description="Disordered" evidence="2">
    <location>
        <begin position="702"/>
        <end position="723"/>
    </location>
</feature>
<accession>C5KKM5</accession>
<feature type="compositionally biased region" description="Basic and acidic residues" evidence="2">
    <location>
        <begin position="352"/>
        <end position="365"/>
    </location>
</feature>
<feature type="compositionally biased region" description="Basic and acidic residues" evidence="2">
    <location>
        <begin position="1903"/>
        <end position="1930"/>
    </location>
</feature>
<feature type="chain" id="PRO_5002951962" evidence="3">
    <location>
        <begin position="19"/>
        <end position="3875"/>
    </location>
</feature>
<keyword evidence="3" id="KW-0732">Signal</keyword>
<dbReference type="InParanoid" id="C5KKM5"/>
<protein>
    <submittedName>
        <fullName evidence="4">Uncharacterized protein</fullName>
    </submittedName>
</protein>
<feature type="coiled-coil region" evidence="1">
    <location>
        <begin position="1243"/>
        <end position="1292"/>
    </location>
</feature>
<feature type="region of interest" description="Disordered" evidence="2">
    <location>
        <begin position="1717"/>
        <end position="1745"/>
    </location>
</feature>
<dbReference type="EMBL" id="GG673688">
    <property type="protein sequence ID" value="EER15137.1"/>
    <property type="molecule type" value="Genomic_DNA"/>
</dbReference>
<feature type="coiled-coil region" evidence="1">
    <location>
        <begin position="2917"/>
        <end position="3006"/>
    </location>
</feature>
<feature type="compositionally biased region" description="Basic and acidic residues" evidence="2">
    <location>
        <begin position="3376"/>
        <end position="3443"/>
    </location>
</feature>
<reference evidence="4 5" key="1">
    <citation type="submission" date="2008-07" db="EMBL/GenBank/DDBJ databases">
        <authorList>
            <person name="El-Sayed N."/>
            <person name="Caler E."/>
            <person name="Inman J."/>
            <person name="Amedeo P."/>
            <person name="Hass B."/>
            <person name="Wortman J."/>
        </authorList>
    </citation>
    <scope>NUCLEOTIDE SEQUENCE [LARGE SCALE GENOMIC DNA]</scope>
    <source>
        <strain evidence="5">ATCC 50983 / TXsc</strain>
    </source>
</reference>
<dbReference type="GeneID" id="9062020"/>
<feature type="signal peptide" evidence="3">
    <location>
        <begin position="1"/>
        <end position="18"/>
    </location>
</feature>
<evidence type="ECO:0000256" key="3">
    <source>
        <dbReference type="SAM" id="SignalP"/>
    </source>
</evidence>
<feature type="region of interest" description="Disordered" evidence="2">
    <location>
        <begin position="34"/>
        <end position="59"/>
    </location>
</feature>
<sequence length="3875" mass="433770">MILRSALFMWACLVIGNAEEVDSRAEMTLFHKNRRRKNDSPARACESRGSDPDGDDDDCHRRRYQLIKGMLKPMKELHQDNTELQSEANSLGQRWKLANAELEEAMGLTYGPGFSKDNPSKNAGLISEFGLLGGSLLSLKDAAIAAADEAWAELDKVHYGITVDIDTMKEEAEKRLDTLVKGIQFQSSMQAEAQMQNMISLNKLGNQYMQQAVGSINKGQIPVERGVRQTAAARETMEKTTEGFLEDSENLLDDLSEEIQEVPEVALEAREKAQGKAEQEIDKVRDSLELAADHTLNEFTKQTDGKTDKLMESGEKQIEDQTNEAHEREDARRKDGEMKIEQQTEDVDSLETEMHRKYDRAETKADERVERYKNETEAPVTDDSKMSGDLNEAMKKVQDMLGKFEEGMQSGSSDLEQQRKEKLTPLKRAVSDLRASSGDHLGELFMTMDNSVANANRDMDSAARLEMRSVMSKVIGMQRQLGMQQSKMGGLVMQLEDALKSGETGLAESLKMQINSLNAQITHSSAALQEAMNGMAVKMQQDGSALKSQAYATGREVEGKVTRGVRETENKMKGAIRDLEQTEDKVQSTMNGNKRAHLNAIKHALLSAKGVDAAVAGIEREEHTIKSEYMSQERDSRSTLAHLGSSISKQEAAFVNALSKAMSTSHANGRRAVEEETNAASRGFKQVAGEASRDIQNVESENLRNERDLSSKMASSARKGQELQGNLADIGKDMERVMAEKEQDLAEESNLYTRTLDEQALSNEHEVDSLSGHFSKIQGSLEKDIRAELKSGLDRTSGRTKEVLAKAQSELDHGQKVYLTDKTRSSVMTKKLTSDATRFDKHTKQFEDELDAILQGIEFTKTEFNDETEKLNTRFAKVSGGEAGRLSHKTEILEKKLAAIPQVFDKAAKQIEKEALDSTRDINLRITKLNERANTEETEQEKDEAEEGIRVMEQLKNLANKDRADDTKMKSSLLKGDGANNERTQEVQESMKKVTGNLETIEDAVGLKNNDLGDEVAEFGQRDTGLLSGAGGAVVQAESLVSKELKEGRAGNKFDIETAHMGNNRRIEKTEAEKDHSAILARHEEAIFKGLEHSAKNNISGMFKKAQETKLRMTKTLSNVMDELGKIQMDFEGSEAGDSSDIAIRLAHTRQAVKSILQLWEEYSQVMGRNLKHFQKDDTEFIEQLTMRLHQAMLKTEDILTKSVDEVNKLHRKLDMGYVQSKDFDSKMTDNVKRMRVEEAKVSNRTETLIEKIRNKLATMEEKQDALDDEALRNARKIVDNMEEDITEKADQVLSSVGLPGDGSTPRPRDERIDEFWGNRESWILSEHNSKTDVIDDDNIHELLAHRAQLPGMADSEVKRLIADYPDMGSEEELIQILSKVDSRAEFSLFHKNRRRKGEGKGVRACEETGYYSDADNYDCHERRFKMIRALFEPERELHEKSRKLDANVSTLQTDWDAAEANLDKLMGYTYGPGSDKDSPSQTEGLTHQVGLLSGAMYELNSAAVASADELWAELDKIHYGYVADVDQYKSEMSTALNNLLKGITQLARKQSDAQLRNTIILNKHGNKELNDMVNTINSNQVKVEAEVKQADSEKTRMEKVTSEGLDDAEDALSGLSDEVAELPEAQNEAREKVRKQLSEKIEDSAMKAEDEQHKLVEGYKADGDKKLDNFVQDGAASIDNQLKAWDGEEKKRRAVIDSQISQESAKVEEQQKAFKKEFDSADEKSQRTAENFARETEKEWGDQEKVSTDMVTSMKALRGMLNEYSANTDKQAHELTEETRQKQAAIKKEISEAISGAGSSLADVLLSMDRSLSSADKDMFASSSAAKDKVMAMVRDAFREGGQKGANMAAVLNDLMHGIEKGEKALSADVKAKNEEVGAETTRVGERLQKGLDDLSSTLDQTAKDNVEKSRRMKETAEGSMKKGRAEFEGKIGSAERQAEGNIKGADSEMKENFQGLLKMVTDAGGSADDLMKALRGLSQEEGNIKGDVLVENRRSSESLQRLAKLLSTTDTELASRLSAFVRASGSGMQDALKDEDRKANRAFQDVAAQASHGIQTYESETRRIAGEMSASLGLDQQRSQALQQELRSVDSSVVGLVKSQEEELSKEKNQFTEQLAQSDVKADAALAQVQAELAGNEGKMEESLKSMLESRMMNAEKRVHDVENRAQSEIEGAQKKYLAEKTSSAVLEKKLRDDGQQFDRASRGYRQQLDGVLSSVETQKRQFEDNFMNLMERFGILSHHETEKLRNLTTAFEERVRKLPQIMSKTAEDIERDFTASQQQIEVRLSELQSRAKNAETEEERAAAMQAVEALEQMRTLAERVRGSNAALKQKILNGEQIDSRQVDALQTSMKSVVGNLEILDAHLNSETSNLQGEVENVAQRTSLLFHGLEAAMNQTNALLDREQKESELSTKFAIQTTEINNKRRIDGVADSVKKADKLIKVENMELYRLEHEQKNNISKVYDGVRDMKEGIEKRIGAVMMELSRNQANIETEARGEEGDVAIRLGLVRQAVGHFLNLWRDFSEVMSSKFQRFHQADAEFIEQLDAQVRNELAKGKDVVVKAMEKVNRVHKELDKGYEEEEAFEKYMKEHIAKLEERQRAIHDNRNELLLKAKAELADLQRKQEKMDAEERQYVRDNIAQFEDDMTKKANQDVDTLDVDDADLSSLLAHRAQRPRAEDDEVSRLVSDYSDIGSEEELMEIVRKVDARAEMTLMHKSRRRRGEAAGVRACEMLGVYSDADNYDCHILKYKMIREQFGPQRSVHDQAKDMRVNASTLAVEWNNTETTLDKLMRYTYGRGGSKANPSTTDGLTHKIGLTSAALYELHAATVTAADEIWAEFDKIHFGYAADIDDLKSGAVNAFNSLMTGVQNMVATQANDQMANQLRLNGDANEKLGKLAKGINNIQVKVERAARSVVHQKETLEETAEKTLEDAENTLTNIADQLAEVPVKDADERDKAAEEIRSELRKTEDEGEAELKKNVAGYEEKANKEAAQLEEATKKQIENHAADWKAEEDTRREKMNANIGKERDELELARGTVTNALAAAKERAAQQEIEFQKRRAGKWGEFQKLSEDIGLTRDEIGALVKNFGAEGVLKGEKASAADLEAKMRGINEETGEVSENLQGGVNHLMDDLNQNAEKSNLKARGLKKDLESSLNAGLNGVDGKLAGLSQGMAADEEKTTGEMDKGLHTILNQIGSVGGSANNLLKGLMSLSHDESQLKGAALDGERQTYSNQQRLARQLAQTLFGLGGQLMQFLSGSKSNLDSSMHNEDLKARKEFGLLSGEFGIGIKDYEGVGKEGYAELQSRLGNERARARTLDGDLRRTEEEMEALQKGERLDLDDEKKAYENYLSQNTAKAGAELEGIRAKLLGDTGQMEREMREQMDSEAQRSEQDARKRESEADRAISAAERRLQAQRSDDANIQRKLEEDSERFERDEKSSEGELDGVSKNVNGEGEKFKGDFNQLMNEFSNMKGKEQSDLNKLTENFKKRVDALPRTLASKMDQLQALQRMKEFAVKVKGADAAMKAKILRGEEVDKDEMLSVQDGMRSVLDNLENIENHFNGNSDSLNLEFGDAERRIDGIYSGMGASVTEGMSMLDRERKEALTGAQFDTQTSELENKQRLDRLNSAADGAKRISIMENQQLLALEHAQKSNITKVREELRDLKQGMQTRMSNVMSELAKAQSQVNRSDSEDGSDVAFRLGLVRQACAQFMALWREYATSMQTKLGKFHQTDLETLELLDQSSEKAERDTQLRVEQAFDKVRKYDRQLNRGYEEAEEFSKYANTEVAKLREKDKETEAEGEDIVEESRKELENLENSQNELNEGEDDIDDHQCAEFCSSVQVIGIKGALQKFRSNLEKKAEEVCFGTLLLA</sequence>
<evidence type="ECO:0000256" key="2">
    <source>
        <dbReference type="SAM" id="MobiDB-lite"/>
    </source>
</evidence>
<feature type="coiled-coil region" evidence="1">
    <location>
        <begin position="2604"/>
        <end position="2638"/>
    </location>
</feature>
<dbReference type="Proteomes" id="UP000007800">
    <property type="component" value="Unassembled WGS sequence"/>
</dbReference>
<feature type="coiled-coil region" evidence="1">
    <location>
        <begin position="3801"/>
        <end position="3838"/>
    </location>
</feature>
<feature type="coiled-coil region" evidence="1">
    <location>
        <begin position="2280"/>
        <end position="2333"/>
    </location>
</feature>
<keyword evidence="5" id="KW-1185">Reference proteome</keyword>
<evidence type="ECO:0000313" key="4">
    <source>
        <dbReference type="EMBL" id="EER15137.1"/>
    </source>
</evidence>
<evidence type="ECO:0000256" key="1">
    <source>
        <dbReference type="SAM" id="Coils"/>
    </source>
</evidence>
<keyword evidence="1" id="KW-0175">Coiled coil</keyword>
<feature type="compositionally biased region" description="Basic and acidic residues" evidence="2">
    <location>
        <begin position="1884"/>
        <end position="1894"/>
    </location>
</feature>